<organism evidence="2 3">
    <name type="scientific">Trifolium subterraneum</name>
    <name type="common">Subterranean clover</name>
    <dbReference type="NCBI Taxonomy" id="3900"/>
    <lineage>
        <taxon>Eukaryota</taxon>
        <taxon>Viridiplantae</taxon>
        <taxon>Streptophyta</taxon>
        <taxon>Embryophyta</taxon>
        <taxon>Tracheophyta</taxon>
        <taxon>Spermatophyta</taxon>
        <taxon>Magnoliopsida</taxon>
        <taxon>eudicotyledons</taxon>
        <taxon>Gunneridae</taxon>
        <taxon>Pentapetalae</taxon>
        <taxon>rosids</taxon>
        <taxon>fabids</taxon>
        <taxon>Fabales</taxon>
        <taxon>Fabaceae</taxon>
        <taxon>Papilionoideae</taxon>
        <taxon>50 kb inversion clade</taxon>
        <taxon>NPAAA clade</taxon>
        <taxon>Hologalegina</taxon>
        <taxon>IRL clade</taxon>
        <taxon>Trifolieae</taxon>
        <taxon>Trifolium</taxon>
    </lineage>
</organism>
<protein>
    <submittedName>
        <fullName evidence="2">Uncharacterized protein</fullName>
    </submittedName>
</protein>
<gene>
    <name evidence="2" type="ORF">TSUD_378750</name>
</gene>
<dbReference type="Proteomes" id="UP000242715">
    <property type="component" value="Unassembled WGS sequence"/>
</dbReference>
<evidence type="ECO:0000313" key="3">
    <source>
        <dbReference type="Proteomes" id="UP000242715"/>
    </source>
</evidence>
<evidence type="ECO:0000313" key="2">
    <source>
        <dbReference type="EMBL" id="GAU38999.1"/>
    </source>
</evidence>
<name>A0A2Z6P5L7_TRISU</name>
<dbReference type="OrthoDB" id="1431472at2759"/>
<reference evidence="3" key="1">
    <citation type="journal article" date="2017" name="Front. Plant Sci.">
        <title>Climate Clever Clovers: New Paradigm to Reduce the Environmental Footprint of Ruminants by Breeding Low Methanogenic Forages Utilizing Haplotype Variation.</title>
        <authorList>
            <person name="Kaur P."/>
            <person name="Appels R."/>
            <person name="Bayer P.E."/>
            <person name="Keeble-Gagnere G."/>
            <person name="Wang J."/>
            <person name="Hirakawa H."/>
            <person name="Shirasawa K."/>
            <person name="Vercoe P."/>
            <person name="Stefanova K."/>
            <person name="Durmic Z."/>
            <person name="Nichols P."/>
            <person name="Revell C."/>
            <person name="Isobe S.N."/>
            <person name="Edwards D."/>
            <person name="Erskine W."/>
        </authorList>
    </citation>
    <scope>NUCLEOTIDE SEQUENCE [LARGE SCALE GENOMIC DNA]</scope>
    <source>
        <strain evidence="3">cv. Daliak</strain>
    </source>
</reference>
<keyword evidence="3" id="KW-1185">Reference proteome</keyword>
<feature type="region of interest" description="Disordered" evidence="1">
    <location>
        <begin position="10"/>
        <end position="29"/>
    </location>
</feature>
<dbReference type="EMBL" id="DF973740">
    <property type="protein sequence ID" value="GAU38999.1"/>
    <property type="molecule type" value="Genomic_DNA"/>
</dbReference>
<accession>A0A2Z6P5L7</accession>
<dbReference type="AlphaFoldDB" id="A0A2Z6P5L7"/>
<sequence>MTLKVLEAIRASTSSAPPPKSKLNKSSDESLSELTLTEIKKGVLCRPEEDGDSDFYLNYHPSATIGYEGCMFDFSIPDWMPMTFRPTKSMGLNDLCAYTAAYIFKPDYAELIGREVLVKTTLKVIGDRKAFKSLIPRTAVDQEILNLVVARQNWLIDTVGSKKSVWYMPTEFAVITTTKPI</sequence>
<evidence type="ECO:0000256" key="1">
    <source>
        <dbReference type="SAM" id="MobiDB-lite"/>
    </source>
</evidence>
<proteinExistence type="predicted"/>